<protein>
    <recommendedName>
        <fullName evidence="3">Phosphocarrier protein HPr</fullName>
    </recommendedName>
</protein>
<keyword evidence="5" id="KW-0598">Phosphotransferase system</keyword>
<dbReference type="PROSITE" id="PS00369">
    <property type="entry name" value="PTS_HPR_HIS"/>
    <property type="match status" value="1"/>
</dbReference>
<evidence type="ECO:0000256" key="2">
    <source>
        <dbReference type="ARBA" id="ARBA00004496"/>
    </source>
</evidence>
<accession>A0A101U8F3</accession>
<dbReference type="PANTHER" id="PTHR33705">
    <property type="entry name" value="PHOSPHOCARRIER PROTEIN HPR"/>
    <property type="match status" value="1"/>
</dbReference>
<keyword evidence="7" id="KW-0808">Transferase</keyword>
<evidence type="ECO:0000256" key="4">
    <source>
        <dbReference type="ARBA" id="ARBA00022490"/>
    </source>
</evidence>
<evidence type="ECO:0000256" key="1">
    <source>
        <dbReference type="ARBA" id="ARBA00003681"/>
    </source>
</evidence>
<dbReference type="GO" id="GO:0005737">
    <property type="term" value="C:cytoplasm"/>
    <property type="evidence" value="ECO:0007669"/>
    <property type="project" value="UniProtKB-SubCell"/>
</dbReference>
<dbReference type="Gene3D" id="3.30.1340.10">
    <property type="entry name" value="HPr-like"/>
    <property type="match status" value="1"/>
</dbReference>
<dbReference type="InterPro" id="IPR050399">
    <property type="entry name" value="HPr"/>
</dbReference>
<comment type="caution">
    <text evidence="7">The sequence shown here is derived from an EMBL/GenBank/DDBJ whole genome shotgun (WGS) entry which is preliminary data.</text>
</comment>
<proteinExistence type="predicted"/>
<dbReference type="GO" id="GO:0016301">
    <property type="term" value="F:kinase activity"/>
    <property type="evidence" value="ECO:0007669"/>
    <property type="project" value="UniProtKB-KW"/>
</dbReference>
<keyword evidence="4" id="KW-0963">Cytoplasm</keyword>
<dbReference type="OrthoDB" id="9809047at2"/>
<dbReference type="PROSITE" id="PS51350">
    <property type="entry name" value="PTS_HPR_DOM"/>
    <property type="match status" value="1"/>
</dbReference>
<dbReference type="InterPro" id="IPR000032">
    <property type="entry name" value="HPr-like"/>
</dbReference>
<sequence length="90" mass="9337">MPETRVTIASEVGLHARPAAAFVQAAAKRPCQVSIGREEGALVNAKSMLAVLSLALKHGEEVTLRTEGAESDAALADLADLLARDLDAVS</sequence>
<dbReference type="EMBL" id="LMWY01000003">
    <property type="protein sequence ID" value="KUO06048.1"/>
    <property type="molecule type" value="Genomic_DNA"/>
</dbReference>
<evidence type="ECO:0000256" key="3">
    <source>
        <dbReference type="ARBA" id="ARBA00020422"/>
    </source>
</evidence>
<dbReference type="Proteomes" id="UP000053429">
    <property type="component" value="Unassembled WGS sequence"/>
</dbReference>
<dbReference type="InterPro" id="IPR001020">
    <property type="entry name" value="PTS_HPr_His_P_site"/>
</dbReference>
<gene>
    <name evidence="7" type="ORF">AQJ67_04425</name>
</gene>
<comment type="subcellular location">
    <subcellularLocation>
        <location evidence="2">Cytoplasm</location>
    </subcellularLocation>
</comment>
<dbReference type="AlphaFoldDB" id="A0A101U8F3"/>
<keyword evidence="7" id="KW-0418">Kinase</keyword>
<evidence type="ECO:0000259" key="6">
    <source>
        <dbReference type="PROSITE" id="PS51350"/>
    </source>
</evidence>
<dbReference type="PANTHER" id="PTHR33705:SF2">
    <property type="entry name" value="PHOSPHOCARRIER PROTEIN NPR"/>
    <property type="match status" value="1"/>
</dbReference>
<dbReference type="SUPFAM" id="SSF55594">
    <property type="entry name" value="HPr-like"/>
    <property type="match status" value="1"/>
</dbReference>
<reference evidence="7 8" key="1">
    <citation type="submission" date="2015-10" db="EMBL/GenBank/DDBJ databases">
        <title>Draft genome sequence of Streptomyces caeruleatus NRRL B-24802, type strain for the species Streptomyces caeruleatus.</title>
        <authorList>
            <person name="Ruckert C."/>
            <person name="Winkler A."/>
            <person name="Kalinowski J."/>
            <person name="Kampfer P."/>
            <person name="Glaeser S."/>
        </authorList>
    </citation>
    <scope>NUCLEOTIDE SEQUENCE [LARGE SCALE GENOMIC DNA]</scope>
    <source>
        <strain evidence="7 8">NRRL B-24802</strain>
    </source>
</reference>
<comment type="function">
    <text evidence="1">General (non sugar-specific) component of the phosphoenolpyruvate-dependent sugar phosphotransferase system (sugar PTS). This major carbohydrate active-transport system catalyzes the phosphorylation of incoming sugar substrates concomitantly with their translocation across the cell membrane. The phosphoryl group from phosphoenolpyruvate (PEP) is transferred to the phosphoryl carrier protein HPr by enzyme I. Phospho-HPr then transfers it to the PTS EIIA domain.</text>
</comment>
<dbReference type="NCBIfam" id="TIGR01003">
    <property type="entry name" value="PTS_HPr_family"/>
    <property type="match status" value="1"/>
</dbReference>
<keyword evidence="8" id="KW-1185">Reference proteome</keyword>
<evidence type="ECO:0000313" key="8">
    <source>
        <dbReference type="Proteomes" id="UP000053429"/>
    </source>
</evidence>
<dbReference type="GO" id="GO:0009401">
    <property type="term" value="P:phosphoenolpyruvate-dependent sugar phosphotransferase system"/>
    <property type="evidence" value="ECO:0007669"/>
    <property type="project" value="UniProtKB-KW"/>
</dbReference>
<dbReference type="CDD" id="cd00367">
    <property type="entry name" value="PTS-HPr_like"/>
    <property type="match status" value="1"/>
</dbReference>
<evidence type="ECO:0000256" key="5">
    <source>
        <dbReference type="ARBA" id="ARBA00022683"/>
    </source>
</evidence>
<evidence type="ECO:0000313" key="7">
    <source>
        <dbReference type="EMBL" id="KUO06048.1"/>
    </source>
</evidence>
<feature type="domain" description="HPr" evidence="6">
    <location>
        <begin position="1"/>
        <end position="89"/>
    </location>
</feature>
<dbReference type="Pfam" id="PF00381">
    <property type="entry name" value="PTS-HPr"/>
    <property type="match status" value="1"/>
</dbReference>
<name>A0A101U8F3_9ACTN</name>
<organism evidence="7 8">
    <name type="scientific">Streptomyces caeruleatus</name>
    <dbReference type="NCBI Taxonomy" id="661399"/>
    <lineage>
        <taxon>Bacteria</taxon>
        <taxon>Bacillati</taxon>
        <taxon>Actinomycetota</taxon>
        <taxon>Actinomycetes</taxon>
        <taxon>Kitasatosporales</taxon>
        <taxon>Streptomycetaceae</taxon>
        <taxon>Streptomyces</taxon>
    </lineage>
</organism>
<dbReference type="InterPro" id="IPR035895">
    <property type="entry name" value="HPr-like_sf"/>
</dbReference>
<dbReference type="PRINTS" id="PR00107">
    <property type="entry name" value="PHOSPHOCPHPR"/>
</dbReference>
<dbReference type="STRING" id="661399.AQJ67_04425"/>
<dbReference type="RefSeq" id="WP_062716612.1">
    <property type="nucleotide sequence ID" value="NZ_KQ948924.1"/>
</dbReference>